<dbReference type="SMART" id="SM00796">
    <property type="entry name" value="AHS1"/>
    <property type="match status" value="1"/>
</dbReference>
<dbReference type="InterPro" id="IPR003833">
    <property type="entry name" value="CT_C_D"/>
</dbReference>
<dbReference type="Gene3D" id="2.40.100.10">
    <property type="entry name" value="Cyclophilin-like"/>
    <property type="match status" value="1"/>
</dbReference>
<dbReference type="Proteomes" id="UP000241444">
    <property type="component" value="Unassembled WGS sequence"/>
</dbReference>
<reference evidence="6" key="1">
    <citation type="submission" date="2017-11" db="EMBL/GenBank/DDBJ databases">
        <authorList>
            <person name="Kuznetsova I."/>
            <person name="Sazanova A."/>
            <person name="Chirak E."/>
            <person name="Safronova V."/>
            <person name="Willems A."/>
        </authorList>
    </citation>
    <scope>NUCLEOTIDE SEQUENCE [LARGE SCALE GENOMIC DNA]</scope>
    <source>
        <strain evidence="6">STM 196</strain>
    </source>
</reference>
<evidence type="ECO:0000256" key="3">
    <source>
        <dbReference type="ARBA" id="ARBA00022840"/>
    </source>
</evidence>
<dbReference type="InterPro" id="IPR029000">
    <property type="entry name" value="Cyclophilin-like_dom_sf"/>
</dbReference>
<dbReference type="PANTHER" id="PTHR34698:SF2">
    <property type="entry name" value="5-OXOPROLINASE SUBUNIT B"/>
    <property type="match status" value="1"/>
</dbReference>
<keyword evidence="2 5" id="KW-0378">Hydrolase</keyword>
<comment type="caution">
    <text evidence="5">The sequence shown here is derived from an EMBL/GenBank/DDBJ whole genome shotgun (WGS) entry which is preliminary data.</text>
</comment>
<keyword evidence="6" id="KW-1185">Reference proteome</keyword>
<dbReference type="GO" id="GO:0005524">
    <property type="term" value="F:ATP binding"/>
    <property type="evidence" value="ECO:0007669"/>
    <property type="project" value="UniProtKB-KW"/>
</dbReference>
<accession>A0A2P7BAD4</accession>
<dbReference type="SUPFAM" id="SSF50891">
    <property type="entry name" value="Cyclophilin-like"/>
    <property type="match status" value="1"/>
</dbReference>
<dbReference type="GO" id="GO:0016787">
    <property type="term" value="F:hydrolase activity"/>
    <property type="evidence" value="ECO:0007669"/>
    <property type="project" value="UniProtKB-KW"/>
</dbReference>
<dbReference type="PANTHER" id="PTHR34698">
    <property type="entry name" value="5-OXOPROLINASE SUBUNIT B"/>
    <property type="match status" value="1"/>
</dbReference>
<sequence>MPQPTDRSSNALGTPARIASALQREVQISTIGARAFLLEAPGDFDLPAQRRIWALAHALRHWDNLSEIVPGMTNLLAILKTTPEDPDAVIARLRDAWQRAESIDIKGKTIEIGVHYGGEHAIDLAALCDRSGLTDREAVRIHHEGTYTVFALGSAPGFGYLHGLDPRIHMPRKTVPSLKMAKGCVTIGGMQTGVAMLTGPNGWNSIGFADLQMFDPTAAVPAIMAPGDTVRFLPERIEL</sequence>
<evidence type="ECO:0000256" key="2">
    <source>
        <dbReference type="ARBA" id="ARBA00022801"/>
    </source>
</evidence>
<protein>
    <submittedName>
        <fullName evidence="5">Allophanate hydrolase</fullName>
    </submittedName>
</protein>
<proteinExistence type="predicted"/>
<feature type="domain" description="Carboxyltransferase" evidence="4">
    <location>
        <begin position="26"/>
        <end position="224"/>
    </location>
</feature>
<dbReference type="EMBL" id="PGGO01000024">
    <property type="protein sequence ID" value="PSH63411.1"/>
    <property type="molecule type" value="Genomic_DNA"/>
</dbReference>
<dbReference type="AlphaFoldDB" id="A0A2P7BAD4"/>
<dbReference type="InterPro" id="IPR010016">
    <property type="entry name" value="PxpB"/>
</dbReference>
<evidence type="ECO:0000313" key="6">
    <source>
        <dbReference type="Proteomes" id="UP000241444"/>
    </source>
</evidence>
<keyword evidence="1" id="KW-0547">Nucleotide-binding</keyword>
<dbReference type="OrthoDB" id="9778567at2"/>
<keyword evidence="3" id="KW-0067">ATP-binding</keyword>
<dbReference type="NCBIfam" id="TIGR00370">
    <property type="entry name" value="5-oxoprolinase subunit PxpB"/>
    <property type="match status" value="1"/>
</dbReference>
<organism evidence="5 6">
    <name type="scientific">Phyllobacterium brassicacearum</name>
    <dbReference type="NCBI Taxonomy" id="314235"/>
    <lineage>
        <taxon>Bacteria</taxon>
        <taxon>Pseudomonadati</taxon>
        <taxon>Pseudomonadota</taxon>
        <taxon>Alphaproteobacteria</taxon>
        <taxon>Hyphomicrobiales</taxon>
        <taxon>Phyllobacteriaceae</taxon>
        <taxon>Phyllobacterium</taxon>
    </lineage>
</organism>
<gene>
    <name evidence="5" type="ORF">CU102_23640</name>
</gene>
<evidence type="ECO:0000256" key="1">
    <source>
        <dbReference type="ARBA" id="ARBA00022741"/>
    </source>
</evidence>
<evidence type="ECO:0000313" key="5">
    <source>
        <dbReference type="EMBL" id="PSH63411.1"/>
    </source>
</evidence>
<name>A0A2P7BAD4_9HYPH</name>
<dbReference type="RefSeq" id="WP_106713540.1">
    <property type="nucleotide sequence ID" value="NZ_PGGO01000024.1"/>
</dbReference>
<evidence type="ECO:0000259" key="4">
    <source>
        <dbReference type="SMART" id="SM00796"/>
    </source>
</evidence>
<dbReference type="Pfam" id="PF02682">
    <property type="entry name" value="CT_C_D"/>
    <property type="match status" value="1"/>
</dbReference>
<dbReference type="SUPFAM" id="SSF160467">
    <property type="entry name" value="PH0987 N-terminal domain-like"/>
    <property type="match status" value="1"/>
</dbReference>